<sequence length="117" mass="13489">MRPAIVGIRKPMIETRYPKNRLDILLEEMDKQREEIRAMKRFGPRWKAEWNPTQGDSTKRFIVPCTPWALKKGTGIRVTGNVQLVPPKSGSTGMEKQRDKWSEIGKGGKIKKILEEN</sequence>
<evidence type="ECO:0000313" key="2">
    <source>
        <dbReference type="EMBL" id="KMQ89667.1"/>
    </source>
</evidence>
<name>A0A0J7KHC0_LASNI</name>
<reference evidence="2 3" key="1">
    <citation type="submission" date="2015-04" db="EMBL/GenBank/DDBJ databases">
        <title>Lasius niger genome sequencing.</title>
        <authorList>
            <person name="Konorov E.A."/>
            <person name="Nikitin M.A."/>
            <person name="Kirill M.V."/>
            <person name="Chang P."/>
        </authorList>
    </citation>
    <scope>NUCLEOTIDE SEQUENCE [LARGE SCALE GENOMIC DNA]</scope>
    <source>
        <tissue evidence="2">Whole</tissue>
    </source>
</reference>
<evidence type="ECO:0000313" key="3">
    <source>
        <dbReference type="Proteomes" id="UP000036403"/>
    </source>
</evidence>
<protein>
    <submittedName>
        <fullName evidence="2">2-hydroxyacid dehydrogenase</fullName>
    </submittedName>
</protein>
<dbReference type="Proteomes" id="UP000036403">
    <property type="component" value="Unassembled WGS sequence"/>
</dbReference>
<dbReference type="PaxDb" id="67767-A0A0J7KHC0"/>
<proteinExistence type="predicted"/>
<dbReference type="EMBL" id="LBMM01007516">
    <property type="protein sequence ID" value="KMQ89667.1"/>
    <property type="molecule type" value="Genomic_DNA"/>
</dbReference>
<accession>A0A0J7KHC0</accession>
<keyword evidence="3" id="KW-1185">Reference proteome</keyword>
<evidence type="ECO:0000256" key="1">
    <source>
        <dbReference type="SAM" id="MobiDB-lite"/>
    </source>
</evidence>
<dbReference type="AlphaFoldDB" id="A0A0J7KHC0"/>
<feature type="region of interest" description="Disordered" evidence="1">
    <location>
        <begin position="81"/>
        <end position="106"/>
    </location>
</feature>
<organism evidence="2 3">
    <name type="scientific">Lasius niger</name>
    <name type="common">Black garden ant</name>
    <dbReference type="NCBI Taxonomy" id="67767"/>
    <lineage>
        <taxon>Eukaryota</taxon>
        <taxon>Metazoa</taxon>
        <taxon>Ecdysozoa</taxon>
        <taxon>Arthropoda</taxon>
        <taxon>Hexapoda</taxon>
        <taxon>Insecta</taxon>
        <taxon>Pterygota</taxon>
        <taxon>Neoptera</taxon>
        <taxon>Endopterygota</taxon>
        <taxon>Hymenoptera</taxon>
        <taxon>Apocrita</taxon>
        <taxon>Aculeata</taxon>
        <taxon>Formicoidea</taxon>
        <taxon>Formicidae</taxon>
        <taxon>Formicinae</taxon>
        <taxon>Lasius</taxon>
        <taxon>Lasius</taxon>
    </lineage>
</organism>
<comment type="caution">
    <text evidence="2">The sequence shown here is derived from an EMBL/GenBank/DDBJ whole genome shotgun (WGS) entry which is preliminary data.</text>
</comment>
<gene>
    <name evidence="2" type="ORF">RF55_10679</name>
</gene>